<feature type="region of interest" description="Disordered" evidence="1">
    <location>
        <begin position="1"/>
        <end position="54"/>
    </location>
</feature>
<comment type="caution">
    <text evidence="2">The sequence shown here is derived from an EMBL/GenBank/DDBJ whole genome shotgun (WGS) entry which is preliminary data.</text>
</comment>
<reference evidence="2" key="1">
    <citation type="submission" date="2021-10" db="EMBL/GenBank/DDBJ databases">
        <title>Melipona bicolor Genome sequencing and assembly.</title>
        <authorList>
            <person name="Araujo N.S."/>
            <person name="Arias M.C."/>
        </authorList>
    </citation>
    <scope>NUCLEOTIDE SEQUENCE</scope>
    <source>
        <strain evidence="2">USP_2M_L1-L4_2017</strain>
        <tissue evidence="2">Whole body</tissue>
    </source>
</reference>
<protein>
    <submittedName>
        <fullName evidence="2">Uncharacterized protein</fullName>
    </submittedName>
</protein>
<keyword evidence="3" id="KW-1185">Reference proteome</keyword>
<name>A0AA40KT26_9HYME</name>
<organism evidence="2 3">
    <name type="scientific">Melipona bicolor</name>
    <dbReference type="NCBI Taxonomy" id="60889"/>
    <lineage>
        <taxon>Eukaryota</taxon>
        <taxon>Metazoa</taxon>
        <taxon>Ecdysozoa</taxon>
        <taxon>Arthropoda</taxon>
        <taxon>Hexapoda</taxon>
        <taxon>Insecta</taxon>
        <taxon>Pterygota</taxon>
        <taxon>Neoptera</taxon>
        <taxon>Endopterygota</taxon>
        <taxon>Hymenoptera</taxon>
        <taxon>Apocrita</taxon>
        <taxon>Aculeata</taxon>
        <taxon>Apoidea</taxon>
        <taxon>Anthophila</taxon>
        <taxon>Apidae</taxon>
        <taxon>Melipona</taxon>
    </lineage>
</organism>
<dbReference type="EMBL" id="JAHYIQ010000005">
    <property type="protein sequence ID" value="KAK1131742.1"/>
    <property type="molecule type" value="Genomic_DNA"/>
</dbReference>
<gene>
    <name evidence="2" type="ORF">K0M31_015902</name>
</gene>
<feature type="compositionally biased region" description="Low complexity" evidence="1">
    <location>
        <begin position="30"/>
        <end position="41"/>
    </location>
</feature>
<evidence type="ECO:0000313" key="3">
    <source>
        <dbReference type="Proteomes" id="UP001177670"/>
    </source>
</evidence>
<accession>A0AA40KT26</accession>
<dbReference type="AlphaFoldDB" id="A0AA40KT26"/>
<sequence length="75" mass="8080">MEWNGMELQGSAGGSVTDRPTDRLLATPTSASSSSSSSSSSGERARRKRRRTRDAEGFPRYFVSEVVLVSLLAVS</sequence>
<evidence type="ECO:0000256" key="1">
    <source>
        <dbReference type="SAM" id="MobiDB-lite"/>
    </source>
</evidence>
<evidence type="ECO:0000313" key="2">
    <source>
        <dbReference type="EMBL" id="KAK1131742.1"/>
    </source>
</evidence>
<proteinExistence type="predicted"/>
<dbReference type="Proteomes" id="UP001177670">
    <property type="component" value="Unassembled WGS sequence"/>
</dbReference>